<evidence type="ECO:0000313" key="1">
    <source>
        <dbReference type="EMBL" id="KAK2847140.1"/>
    </source>
</evidence>
<reference evidence="1" key="1">
    <citation type="submission" date="2023-07" db="EMBL/GenBank/DDBJ databases">
        <title>Chromosome-level Genome Assembly of Striped Snakehead (Channa striata).</title>
        <authorList>
            <person name="Liu H."/>
        </authorList>
    </citation>
    <scope>NUCLEOTIDE SEQUENCE</scope>
    <source>
        <strain evidence="1">Gz</strain>
        <tissue evidence="1">Muscle</tissue>
    </source>
</reference>
<name>A0AA88N3Z2_CHASR</name>
<gene>
    <name evidence="1" type="ORF">Q5P01_010139</name>
</gene>
<accession>A0AA88N3Z2</accession>
<evidence type="ECO:0000313" key="2">
    <source>
        <dbReference type="Proteomes" id="UP001187415"/>
    </source>
</evidence>
<comment type="caution">
    <text evidence="1">The sequence shown here is derived from an EMBL/GenBank/DDBJ whole genome shotgun (WGS) entry which is preliminary data.</text>
</comment>
<keyword evidence="2" id="KW-1185">Reference proteome</keyword>
<proteinExistence type="predicted"/>
<dbReference type="AlphaFoldDB" id="A0AA88N3Z2"/>
<organism evidence="1 2">
    <name type="scientific">Channa striata</name>
    <name type="common">Snakehead murrel</name>
    <name type="synonym">Ophicephalus striatus</name>
    <dbReference type="NCBI Taxonomy" id="64152"/>
    <lineage>
        <taxon>Eukaryota</taxon>
        <taxon>Metazoa</taxon>
        <taxon>Chordata</taxon>
        <taxon>Craniata</taxon>
        <taxon>Vertebrata</taxon>
        <taxon>Euteleostomi</taxon>
        <taxon>Actinopterygii</taxon>
        <taxon>Neopterygii</taxon>
        <taxon>Teleostei</taxon>
        <taxon>Neoteleostei</taxon>
        <taxon>Acanthomorphata</taxon>
        <taxon>Anabantaria</taxon>
        <taxon>Anabantiformes</taxon>
        <taxon>Channoidei</taxon>
        <taxon>Channidae</taxon>
        <taxon>Channa</taxon>
    </lineage>
</organism>
<dbReference type="Proteomes" id="UP001187415">
    <property type="component" value="Unassembled WGS sequence"/>
</dbReference>
<dbReference type="EMBL" id="JAUPFM010000007">
    <property type="protein sequence ID" value="KAK2847140.1"/>
    <property type="molecule type" value="Genomic_DNA"/>
</dbReference>
<sequence>MDMQSNISALLSNHQLLSHKISIVELRKRETLNTQPWMGLSQIDKLHCGTDFLPNPFPPLKKKKCTLICKFLWKTTFDMMMRNKCA</sequence>
<protein>
    <submittedName>
        <fullName evidence="1">Uncharacterized protein</fullName>
    </submittedName>
</protein>